<dbReference type="InterPro" id="IPR023335">
    <property type="entry name" value="ATP12_ortho_dom_sf"/>
</dbReference>
<dbReference type="AlphaFoldDB" id="A0A1R3GN37"/>
<keyword evidence="3" id="KW-1185">Reference proteome</keyword>
<accession>A0A1R3GN37</accession>
<sequence>MVFFSCDLSILCKSDKSGKPVSSNGTDAAIIASFGGSTSLSANGLPLGQNDFLLSRLPPLKVFVLVYFFQIGIDAFAAAGHSLVIALGIFRRKLQIEEAIEFIRLEEDLQVDKWGMVEGVHDVDIADLKVQISSATVFLALSRRNSFSD</sequence>
<dbReference type="SUPFAM" id="SSF160909">
    <property type="entry name" value="ATP12-like"/>
    <property type="match status" value="1"/>
</dbReference>
<comment type="caution">
    <text evidence="2">The sequence shown here is derived from an EMBL/GenBank/DDBJ whole genome shotgun (WGS) entry which is preliminary data.</text>
</comment>
<keyword evidence="1" id="KW-1133">Transmembrane helix</keyword>
<dbReference type="Proteomes" id="UP000188268">
    <property type="component" value="Unassembled WGS sequence"/>
</dbReference>
<dbReference type="Gramene" id="OMO59524">
    <property type="protein sequence ID" value="OMO59524"/>
    <property type="gene ID" value="CCACVL1_24770"/>
</dbReference>
<dbReference type="Gene3D" id="1.10.3580.10">
    <property type="entry name" value="ATP12 ATPase"/>
    <property type="match status" value="1"/>
</dbReference>
<dbReference type="EMBL" id="AWWV01013905">
    <property type="protein sequence ID" value="OMO59524.1"/>
    <property type="molecule type" value="Genomic_DNA"/>
</dbReference>
<gene>
    <name evidence="2" type="ORF">CCACVL1_24770</name>
</gene>
<feature type="transmembrane region" description="Helical" evidence="1">
    <location>
        <begin position="62"/>
        <end position="90"/>
    </location>
</feature>
<keyword evidence="1" id="KW-0812">Transmembrane</keyword>
<dbReference type="STRING" id="210143.A0A1R3GN37"/>
<dbReference type="InterPro" id="IPR011419">
    <property type="entry name" value="ATP12_ATP_synth-F1-assembly"/>
</dbReference>
<dbReference type="PANTHER" id="PTHR21013:SF10">
    <property type="entry name" value="ATP SYNTHASE MITOCHONDRIAL F1 COMPLEX ASSEMBLY FACTOR 2"/>
    <property type="match status" value="1"/>
</dbReference>
<evidence type="ECO:0000313" key="3">
    <source>
        <dbReference type="Proteomes" id="UP000188268"/>
    </source>
</evidence>
<dbReference type="PANTHER" id="PTHR21013">
    <property type="entry name" value="ATP SYNTHASE MITOCHONDRIAL F1 COMPLEX ASSEMBLY FACTOR 2/ATP12 PROTEIN, MITOCHONDRIAL PRECURSOR"/>
    <property type="match status" value="1"/>
</dbReference>
<keyword evidence="1" id="KW-0472">Membrane</keyword>
<evidence type="ECO:0000313" key="2">
    <source>
        <dbReference type="EMBL" id="OMO59524.1"/>
    </source>
</evidence>
<dbReference type="GO" id="GO:0033615">
    <property type="term" value="P:mitochondrial proton-transporting ATP synthase complex assembly"/>
    <property type="evidence" value="ECO:0007669"/>
    <property type="project" value="TreeGrafter"/>
</dbReference>
<organism evidence="2 3">
    <name type="scientific">Corchorus capsularis</name>
    <name type="common">Jute</name>
    <dbReference type="NCBI Taxonomy" id="210143"/>
    <lineage>
        <taxon>Eukaryota</taxon>
        <taxon>Viridiplantae</taxon>
        <taxon>Streptophyta</taxon>
        <taxon>Embryophyta</taxon>
        <taxon>Tracheophyta</taxon>
        <taxon>Spermatophyta</taxon>
        <taxon>Magnoliopsida</taxon>
        <taxon>eudicotyledons</taxon>
        <taxon>Gunneridae</taxon>
        <taxon>Pentapetalae</taxon>
        <taxon>rosids</taxon>
        <taxon>malvids</taxon>
        <taxon>Malvales</taxon>
        <taxon>Malvaceae</taxon>
        <taxon>Grewioideae</taxon>
        <taxon>Apeibeae</taxon>
        <taxon>Corchorus</taxon>
    </lineage>
</organism>
<protein>
    <submittedName>
        <fullName evidence="2">ATP12, ATPase F1F0-assembly protein</fullName>
    </submittedName>
</protein>
<proteinExistence type="predicted"/>
<reference evidence="2 3" key="1">
    <citation type="submission" date="2013-09" db="EMBL/GenBank/DDBJ databases">
        <title>Corchorus capsularis genome sequencing.</title>
        <authorList>
            <person name="Alam M."/>
            <person name="Haque M.S."/>
            <person name="Islam M.S."/>
            <person name="Emdad E.M."/>
            <person name="Islam M.M."/>
            <person name="Ahmed B."/>
            <person name="Halim A."/>
            <person name="Hossen Q.M.M."/>
            <person name="Hossain M.Z."/>
            <person name="Ahmed R."/>
            <person name="Khan M.M."/>
            <person name="Islam R."/>
            <person name="Rashid M.M."/>
            <person name="Khan S.A."/>
            <person name="Rahman M.S."/>
            <person name="Alam M."/>
        </authorList>
    </citation>
    <scope>NUCLEOTIDE SEQUENCE [LARGE SCALE GENOMIC DNA]</scope>
    <source>
        <strain evidence="3">cv. CVL-1</strain>
        <tissue evidence="2">Whole seedling</tissue>
    </source>
</reference>
<name>A0A1R3GN37_COCAP</name>
<dbReference type="GO" id="GO:0005739">
    <property type="term" value="C:mitochondrion"/>
    <property type="evidence" value="ECO:0007669"/>
    <property type="project" value="TreeGrafter"/>
</dbReference>
<dbReference type="OrthoDB" id="5673at2759"/>
<evidence type="ECO:0000256" key="1">
    <source>
        <dbReference type="SAM" id="Phobius"/>
    </source>
</evidence>